<name>A0A0P1IT24_9RHOB</name>
<evidence type="ECO:0000313" key="2">
    <source>
        <dbReference type="Proteomes" id="UP000051184"/>
    </source>
</evidence>
<dbReference type="RefSeq" id="WP_058315600.1">
    <property type="nucleotide sequence ID" value="NZ_CYTO01000009.1"/>
</dbReference>
<accession>A0A0P1IT24</accession>
<sequence>MFNRPDDMRYVRFLRNIHQANLFDWYMEVGCRTGRTFEPVRSKTIAVDPFFRIETNVIGQKPALLCFQQTSDDFFESKVLSALKAKLSFSFLDGMHLMEFLLRDFINTERNSLPGGVIALHDCCPYDYDMTTRNVEDAPEEAWTGDVWKLIPILQRYRPDLKITVIGCKPTGLVLVSNLAPRSRVLSKNYEHIVSEWQDVSLKDYGADTFYDSFDYTPAQDIIDGGCAMFREVSVSESTQSLPEFVSP</sequence>
<evidence type="ECO:0008006" key="3">
    <source>
        <dbReference type="Google" id="ProtNLM"/>
    </source>
</evidence>
<keyword evidence="2" id="KW-1185">Reference proteome</keyword>
<protein>
    <recommendedName>
        <fullName evidence="3">Class I SAM-dependent methyltransferase</fullName>
    </recommendedName>
</protein>
<gene>
    <name evidence="1" type="ORF">TA5114_02562</name>
</gene>
<reference evidence="2" key="1">
    <citation type="submission" date="2015-09" db="EMBL/GenBank/DDBJ databases">
        <authorList>
            <person name="Rodrigo-Torres Lidia"/>
            <person name="Arahal R.David."/>
        </authorList>
    </citation>
    <scope>NUCLEOTIDE SEQUENCE [LARGE SCALE GENOMIC DNA]</scope>
    <source>
        <strain evidence="2">CECT 5114</strain>
    </source>
</reference>
<evidence type="ECO:0000313" key="1">
    <source>
        <dbReference type="EMBL" id="CUK26745.1"/>
    </source>
</evidence>
<organism evidence="1 2">
    <name type="scientific">Cognatishimia activa</name>
    <dbReference type="NCBI Taxonomy" id="1715691"/>
    <lineage>
        <taxon>Bacteria</taxon>
        <taxon>Pseudomonadati</taxon>
        <taxon>Pseudomonadota</taxon>
        <taxon>Alphaproteobacteria</taxon>
        <taxon>Rhodobacterales</taxon>
        <taxon>Paracoccaceae</taxon>
        <taxon>Cognatishimia</taxon>
    </lineage>
</organism>
<dbReference type="Proteomes" id="UP000051184">
    <property type="component" value="Unassembled WGS sequence"/>
</dbReference>
<dbReference type="EMBL" id="CYUE01000020">
    <property type="protein sequence ID" value="CUK26745.1"/>
    <property type="molecule type" value="Genomic_DNA"/>
</dbReference>
<dbReference type="STRING" id="1715691.TA5113_01391"/>
<dbReference type="AlphaFoldDB" id="A0A0P1IT24"/>
<proteinExistence type="predicted"/>
<dbReference type="OrthoDB" id="799111at2"/>